<reference evidence="5" key="1">
    <citation type="submission" date="2022-08" db="EMBL/GenBank/DDBJ databases">
        <authorList>
            <person name="Wang H."/>
        </authorList>
    </citation>
    <scope>NUCLEOTIDE SEQUENCE</scope>
    <source>
        <strain evidence="5">PS10</strain>
    </source>
</reference>
<dbReference type="Proteomes" id="UP001173801">
    <property type="component" value="Unassembled WGS sequence"/>
</dbReference>
<dbReference type="InterPro" id="IPR043128">
    <property type="entry name" value="Rev_trsase/Diguanyl_cyclase"/>
</dbReference>
<dbReference type="PROSITE" id="PS50887">
    <property type="entry name" value="GGDEF"/>
    <property type="match status" value="1"/>
</dbReference>
<dbReference type="InterPro" id="IPR050469">
    <property type="entry name" value="Diguanylate_Cyclase"/>
</dbReference>
<evidence type="ECO:0000313" key="6">
    <source>
        <dbReference type="Proteomes" id="UP001173801"/>
    </source>
</evidence>
<dbReference type="EC" id="2.7.7.65" evidence="1"/>
<feature type="transmembrane region" description="Helical" evidence="3">
    <location>
        <begin position="20"/>
        <end position="38"/>
    </location>
</feature>
<keyword evidence="6" id="KW-1185">Reference proteome</keyword>
<comment type="caution">
    <text evidence="5">The sequence shown here is derived from an EMBL/GenBank/DDBJ whole genome shotgun (WGS) entry which is preliminary data.</text>
</comment>
<feature type="domain" description="GGDEF" evidence="4">
    <location>
        <begin position="217"/>
        <end position="349"/>
    </location>
</feature>
<feature type="transmembrane region" description="Helical" evidence="3">
    <location>
        <begin position="149"/>
        <end position="169"/>
    </location>
</feature>
<evidence type="ECO:0000313" key="5">
    <source>
        <dbReference type="EMBL" id="MDL0089281.1"/>
    </source>
</evidence>
<reference evidence="5" key="2">
    <citation type="journal article" date="2023" name="Microorganisms">
        <title>Isolation and Genomic Characteristics of Cat-Borne Campylobacter felis sp. nov. and Sheep-Borne Campylobacter ovis sp. nov.</title>
        <authorList>
            <person name="Wang H."/>
            <person name="Li Y."/>
            <person name="Gu Y."/>
            <person name="Zhou G."/>
            <person name="Chen X."/>
            <person name="Zhang X."/>
            <person name="Shao Z."/>
            <person name="Zhang J."/>
            <person name="Zhang M."/>
        </authorList>
    </citation>
    <scope>NUCLEOTIDE SEQUENCE</scope>
    <source>
        <strain evidence="5">PS10</strain>
    </source>
</reference>
<dbReference type="Pfam" id="PF00990">
    <property type="entry name" value="GGDEF"/>
    <property type="match status" value="1"/>
</dbReference>
<feature type="transmembrane region" description="Helical" evidence="3">
    <location>
        <begin position="83"/>
        <end position="105"/>
    </location>
</feature>
<comment type="catalytic activity">
    <reaction evidence="2">
        <text>2 GTP = 3',3'-c-di-GMP + 2 diphosphate</text>
        <dbReference type="Rhea" id="RHEA:24898"/>
        <dbReference type="ChEBI" id="CHEBI:33019"/>
        <dbReference type="ChEBI" id="CHEBI:37565"/>
        <dbReference type="ChEBI" id="CHEBI:58805"/>
        <dbReference type="EC" id="2.7.7.65"/>
    </reaction>
</comment>
<name>A0ABT7HQU6_9BACT</name>
<sequence>MSKSNILTTNYKLNNVFKIMSFIVFFAHATYLVIFAVIGAEPLAILNIFSVIIYLIIPIILLQENPASSLCLVLFQLEVMIHAIACIVVLGWGLGFELLFIAFMMTTLFADTGNKQITYFFAAAQPFAFLVLFFLYHDSYKITGYWRDFLFTFNIVCVCSLAIVLSFFLEISNRTAYQNAQKERDDIKDISNQDPLTKIYNRHALQEFLDENLSQARNFAVMMGDIDNFKRINDTYGHNVGDLVLVKVANIFKNIFRKNDFLCRWGGEEFLAIICDIDKTEAINVVRRAKETIATSKVKHGETELNVTMTFGLVYCDGGGEFDIWSLIKRADQLLYKGKNSGKNIVMFE</sequence>
<dbReference type="InterPro" id="IPR029787">
    <property type="entry name" value="Nucleotide_cyclase"/>
</dbReference>
<dbReference type="Gene3D" id="3.30.70.270">
    <property type="match status" value="1"/>
</dbReference>
<dbReference type="EMBL" id="JANURM010000010">
    <property type="protein sequence ID" value="MDL0089281.1"/>
    <property type="molecule type" value="Genomic_DNA"/>
</dbReference>
<evidence type="ECO:0000256" key="2">
    <source>
        <dbReference type="ARBA" id="ARBA00034247"/>
    </source>
</evidence>
<evidence type="ECO:0000259" key="4">
    <source>
        <dbReference type="PROSITE" id="PS50887"/>
    </source>
</evidence>
<dbReference type="CDD" id="cd01949">
    <property type="entry name" value="GGDEF"/>
    <property type="match status" value="1"/>
</dbReference>
<accession>A0ABT7HQU6</accession>
<keyword evidence="3" id="KW-0812">Transmembrane</keyword>
<dbReference type="RefSeq" id="WP_284937941.1">
    <property type="nucleotide sequence ID" value="NZ_JANURM010000010.1"/>
</dbReference>
<feature type="transmembrane region" description="Helical" evidence="3">
    <location>
        <begin position="117"/>
        <end position="137"/>
    </location>
</feature>
<protein>
    <recommendedName>
        <fullName evidence="1">diguanylate cyclase</fullName>
        <ecNumber evidence="1">2.7.7.65</ecNumber>
    </recommendedName>
</protein>
<keyword evidence="3" id="KW-1133">Transmembrane helix</keyword>
<dbReference type="PANTHER" id="PTHR45138">
    <property type="entry name" value="REGULATORY COMPONENTS OF SENSORY TRANSDUCTION SYSTEM"/>
    <property type="match status" value="1"/>
</dbReference>
<dbReference type="NCBIfam" id="TIGR00254">
    <property type="entry name" value="GGDEF"/>
    <property type="match status" value="1"/>
</dbReference>
<dbReference type="PANTHER" id="PTHR45138:SF9">
    <property type="entry name" value="DIGUANYLATE CYCLASE DGCM-RELATED"/>
    <property type="match status" value="1"/>
</dbReference>
<proteinExistence type="predicted"/>
<gene>
    <name evidence="5" type="ORF">NYG85_07875</name>
</gene>
<feature type="transmembrane region" description="Helical" evidence="3">
    <location>
        <begin position="44"/>
        <end position="62"/>
    </location>
</feature>
<organism evidence="5 6">
    <name type="scientific">Campylobacter gastrosuis</name>
    <dbReference type="NCBI Taxonomy" id="2974576"/>
    <lineage>
        <taxon>Bacteria</taxon>
        <taxon>Pseudomonadati</taxon>
        <taxon>Campylobacterota</taxon>
        <taxon>Epsilonproteobacteria</taxon>
        <taxon>Campylobacterales</taxon>
        <taxon>Campylobacteraceae</taxon>
        <taxon>Campylobacter</taxon>
    </lineage>
</organism>
<dbReference type="SMART" id="SM00267">
    <property type="entry name" value="GGDEF"/>
    <property type="match status" value="1"/>
</dbReference>
<keyword evidence="3" id="KW-0472">Membrane</keyword>
<dbReference type="SUPFAM" id="SSF55073">
    <property type="entry name" value="Nucleotide cyclase"/>
    <property type="match status" value="1"/>
</dbReference>
<evidence type="ECO:0000256" key="1">
    <source>
        <dbReference type="ARBA" id="ARBA00012528"/>
    </source>
</evidence>
<dbReference type="InterPro" id="IPR000160">
    <property type="entry name" value="GGDEF_dom"/>
</dbReference>
<evidence type="ECO:0000256" key="3">
    <source>
        <dbReference type="SAM" id="Phobius"/>
    </source>
</evidence>